<dbReference type="Proteomes" id="UP000327000">
    <property type="component" value="Unassembled WGS sequence"/>
</dbReference>
<evidence type="ECO:0000313" key="3">
    <source>
        <dbReference type="EMBL" id="KAB7834039.1"/>
    </source>
</evidence>
<organism evidence="3 4">
    <name type="scientific">Streptomyces mobaraensis</name>
    <name type="common">Streptoverticillium mobaraense</name>
    <dbReference type="NCBI Taxonomy" id="35621"/>
    <lineage>
        <taxon>Bacteria</taxon>
        <taxon>Bacillati</taxon>
        <taxon>Actinomycetota</taxon>
        <taxon>Actinomycetes</taxon>
        <taxon>Kitasatosporales</taxon>
        <taxon>Streptomycetaceae</taxon>
        <taxon>Streptomyces</taxon>
    </lineage>
</organism>
<sequence>MSSSLRRGALAATVLALSIVSLSACGAGNSAQTLQVKPDNAAASVGDIKLQNVNVVTQPGQTATGPAVITGQVFNNGTQDQTLTAVKLPGKNATVQLTGAKGSGPVVVPAGGSVTLGGKGNASAVLPNGRESLKDGAQQQLSFVFSRTGDVRVGAFVVPATSYFKDWGPAEPSQSPQTSQSPQPGKPGGGKQGKPAGATAPASGKAEDKSKKDGKPETGDQNKGDKADKNRQTPAAPDAEH</sequence>
<comment type="caution">
    <text evidence="3">The sequence shown here is derived from an EMBL/GenBank/DDBJ whole genome shotgun (WGS) entry which is preliminary data.</text>
</comment>
<evidence type="ECO:0000313" key="4">
    <source>
        <dbReference type="Proteomes" id="UP000327000"/>
    </source>
</evidence>
<gene>
    <name evidence="3" type="ORF">FRZ00_30720</name>
</gene>
<evidence type="ECO:0000256" key="2">
    <source>
        <dbReference type="SAM" id="SignalP"/>
    </source>
</evidence>
<dbReference type="SUPFAM" id="SSF110087">
    <property type="entry name" value="DR1885-like metal-binding protein"/>
    <property type="match status" value="1"/>
</dbReference>
<reference evidence="3 4" key="1">
    <citation type="journal article" date="2019" name="Microb. Cell Fact.">
        <title>Exploring novel herbicidin analogues by transcriptional regulator overexpression and MS/MS molecular networking.</title>
        <authorList>
            <person name="Shi Y."/>
            <person name="Gu R."/>
            <person name="Li Y."/>
            <person name="Wang X."/>
            <person name="Ren W."/>
            <person name="Li X."/>
            <person name="Wang L."/>
            <person name="Xie Y."/>
            <person name="Hong B."/>
        </authorList>
    </citation>
    <scope>NUCLEOTIDE SEQUENCE [LARGE SCALE GENOMIC DNA]</scope>
    <source>
        <strain evidence="3 4">US-43</strain>
    </source>
</reference>
<protein>
    <submittedName>
        <fullName evidence="3">Copper chaperone PCu(A)C</fullName>
    </submittedName>
</protein>
<feature type="compositionally biased region" description="Low complexity" evidence="1">
    <location>
        <begin position="172"/>
        <end position="183"/>
    </location>
</feature>
<feature type="compositionally biased region" description="Basic and acidic residues" evidence="1">
    <location>
        <begin position="205"/>
        <end position="231"/>
    </location>
</feature>
<dbReference type="InterPro" id="IPR007410">
    <property type="entry name" value="LpqE-like"/>
</dbReference>
<dbReference type="EMBL" id="VOKX01000117">
    <property type="protein sequence ID" value="KAB7834039.1"/>
    <property type="molecule type" value="Genomic_DNA"/>
</dbReference>
<feature type="chain" id="PRO_5024875272" evidence="2">
    <location>
        <begin position="27"/>
        <end position="241"/>
    </location>
</feature>
<dbReference type="RefSeq" id="WP_152265743.1">
    <property type="nucleotide sequence ID" value="NZ_VOKX01000117.1"/>
</dbReference>
<dbReference type="Pfam" id="PF04314">
    <property type="entry name" value="PCuAC"/>
    <property type="match status" value="1"/>
</dbReference>
<feature type="compositionally biased region" description="Low complexity" evidence="1">
    <location>
        <begin position="193"/>
        <end position="202"/>
    </location>
</feature>
<dbReference type="AlphaFoldDB" id="A0A5N5W0G9"/>
<keyword evidence="4" id="KW-1185">Reference proteome</keyword>
<name>A0A5N5W0G9_STRMB</name>
<feature type="signal peptide" evidence="2">
    <location>
        <begin position="1"/>
        <end position="26"/>
    </location>
</feature>
<dbReference type="PROSITE" id="PS51257">
    <property type="entry name" value="PROKAR_LIPOPROTEIN"/>
    <property type="match status" value="1"/>
</dbReference>
<dbReference type="Gene3D" id="2.60.40.1890">
    <property type="entry name" value="PCu(A)C copper chaperone"/>
    <property type="match status" value="1"/>
</dbReference>
<feature type="region of interest" description="Disordered" evidence="1">
    <location>
        <begin position="167"/>
        <end position="241"/>
    </location>
</feature>
<dbReference type="InterPro" id="IPR036182">
    <property type="entry name" value="PCuAC_sf"/>
</dbReference>
<evidence type="ECO:0000256" key="1">
    <source>
        <dbReference type="SAM" id="MobiDB-lite"/>
    </source>
</evidence>
<keyword evidence="2" id="KW-0732">Signal</keyword>
<accession>A0A5N5W0G9</accession>
<dbReference type="OrthoDB" id="3824824at2"/>
<proteinExistence type="predicted"/>